<proteinExistence type="predicted"/>
<keyword evidence="2" id="KW-1185">Reference proteome</keyword>
<dbReference type="EMBL" id="ABOU02000006">
    <property type="protein sequence ID" value="EDY34025.1"/>
    <property type="molecule type" value="Genomic_DNA"/>
</dbReference>
<dbReference type="InterPro" id="IPR032774">
    <property type="entry name" value="WG_beta_rep"/>
</dbReference>
<dbReference type="Proteomes" id="UP000003254">
    <property type="component" value="Unassembled WGS sequence"/>
</dbReference>
<name>B5CKW2_9FIRM</name>
<evidence type="ECO:0008006" key="3">
    <source>
        <dbReference type="Google" id="ProtNLM"/>
    </source>
</evidence>
<evidence type="ECO:0000313" key="1">
    <source>
        <dbReference type="EMBL" id="EDY34025.1"/>
    </source>
</evidence>
<reference evidence="1 2" key="2">
    <citation type="submission" date="2008-08" db="EMBL/GenBank/DDBJ databases">
        <authorList>
            <person name="Fulton L."/>
            <person name="Clifton S."/>
            <person name="Fulton B."/>
            <person name="Xu J."/>
            <person name="Minx P."/>
            <person name="Pepin K.H."/>
            <person name="Johnson M."/>
            <person name="Bhonagiri V."/>
            <person name="Nash W.E."/>
            <person name="Mardis E.R."/>
            <person name="Wilson R.K."/>
        </authorList>
    </citation>
    <scope>NUCLEOTIDE SEQUENCE [LARGE SCALE GENOMIC DNA]</scope>
    <source>
        <strain evidence="1 2">ATCC 29176</strain>
    </source>
</reference>
<dbReference type="HOGENOM" id="CLU_2228973_0_0_9"/>
<dbReference type="SUPFAM" id="SSF69360">
    <property type="entry name" value="Cell wall binding repeat"/>
    <property type="match status" value="1"/>
</dbReference>
<accession>B5CKW2</accession>
<dbReference type="RefSeq" id="WP_005609525.1">
    <property type="nucleotide sequence ID" value="NZ_DS990174.1"/>
</dbReference>
<dbReference type="AlphaFoldDB" id="B5CKW2"/>
<dbReference type="eggNOG" id="COG4640">
    <property type="taxonomic scope" value="Bacteria"/>
</dbReference>
<comment type="caution">
    <text evidence="1">The sequence shown here is derived from an EMBL/GenBank/DDBJ whole genome shotgun (WGS) entry which is preliminary data.</text>
</comment>
<dbReference type="Pfam" id="PF14903">
    <property type="entry name" value="WG_beta_rep"/>
    <property type="match status" value="1"/>
</dbReference>
<gene>
    <name evidence="1" type="ORF">RUMLAC_00076</name>
</gene>
<feature type="non-terminal residue" evidence="1">
    <location>
        <position position="1"/>
    </location>
</feature>
<sequence>ETEETMADEITEGKTEDRYEFIDSSDSGYGIWDEDKMTTKFIYDECGSESSGLLAVEKDGKWGYVNDQGKVMIPIKYDASWKHYNETNGDKEKEFCYADIDTSHF</sequence>
<protein>
    <recommendedName>
        <fullName evidence="3">WG repeat-containing protein</fullName>
    </recommendedName>
</protein>
<organism evidence="1 2">
    <name type="scientific">[Ruminococcus] lactaris ATCC 29176</name>
    <dbReference type="NCBI Taxonomy" id="471875"/>
    <lineage>
        <taxon>Bacteria</taxon>
        <taxon>Bacillati</taxon>
        <taxon>Bacillota</taxon>
        <taxon>Clostridia</taxon>
        <taxon>Lachnospirales</taxon>
        <taxon>Lachnospiraceae</taxon>
        <taxon>Mediterraneibacter</taxon>
    </lineage>
</organism>
<evidence type="ECO:0000313" key="2">
    <source>
        <dbReference type="Proteomes" id="UP000003254"/>
    </source>
</evidence>
<reference evidence="1 2" key="1">
    <citation type="submission" date="2008-08" db="EMBL/GenBank/DDBJ databases">
        <title>Draft genome sequence of Ruminococcus lactaris ATCC 29176.</title>
        <authorList>
            <person name="Sudarsanam P."/>
            <person name="Ley R."/>
            <person name="Guruge J."/>
            <person name="Turnbaugh P.J."/>
            <person name="Mahowald M."/>
            <person name="Liep D."/>
            <person name="Gordon J."/>
        </authorList>
    </citation>
    <scope>NUCLEOTIDE SEQUENCE [LARGE SCALE GENOMIC DNA]</scope>
    <source>
        <strain evidence="1 2">ATCC 29176</strain>
    </source>
</reference>